<name>F5VSS4_STROR</name>
<keyword evidence="1 6" id="KW-0489">Methyltransferase</keyword>
<protein>
    <recommendedName>
        <fullName evidence="4">Methyltransferase</fullName>
        <ecNumber evidence="4">2.1.1.-</ecNumber>
    </recommendedName>
</protein>
<proteinExistence type="inferred from homology"/>
<dbReference type="InterPro" id="IPR001091">
    <property type="entry name" value="RM_Methyltransferase"/>
</dbReference>
<accession>F5VSS4</accession>
<dbReference type="EC" id="2.1.1.-" evidence="4"/>
<sequence>MKVDCFYNRDSITGLKELPPNSIHAIVSDIPYGIDYADWDTIHSNTNKALGGSSDAQLKNPLFKRRGKPLNGWSEADRLRPLEYQKWVSTWAGEWVRIIKPGGSVFVFAGRQFSHRVIVAFEEAGFTFKDMLSWERDKAPHRAQRLSKIYERREDVENENKWIGWRVANLRPLFEPILWFQKPYKTGGTIASNVLENGVGAWNERSLLKWNKHQNSLNQSNIIKVDVLTDDRKYHVTQKPLNLMKLLIELVTIEQQIVLDPFAGSATTLLAAKELNRKYIGYEKDFEIYKVGKERLNQSHFKI</sequence>
<dbReference type="Pfam" id="PF01555">
    <property type="entry name" value="N6_N4_Mtase"/>
    <property type="match status" value="1"/>
</dbReference>
<dbReference type="GO" id="GO:0009307">
    <property type="term" value="P:DNA restriction-modification system"/>
    <property type="evidence" value="ECO:0007669"/>
    <property type="project" value="UniProtKB-KW"/>
</dbReference>
<dbReference type="PRINTS" id="PR00508">
    <property type="entry name" value="S21N4MTFRASE"/>
</dbReference>
<evidence type="ECO:0000256" key="3">
    <source>
        <dbReference type="ARBA" id="ARBA00022747"/>
    </source>
</evidence>
<dbReference type="InterPro" id="IPR029063">
    <property type="entry name" value="SAM-dependent_MTases_sf"/>
</dbReference>
<evidence type="ECO:0000313" key="7">
    <source>
        <dbReference type="Proteomes" id="UP000003695"/>
    </source>
</evidence>
<feature type="domain" description="DNA methylase N-4/N-6" evidence="5">
    <location>
        <begin position="23"/>
        <end position="293"/>
    </location>
</feature>
<dbReference type="GO" id="GO:0008170">
    <property type="term" value="F:N-methyltransferase activity"/>
    <property type="evidence" value="ECO:0007669"/>
    <property type="project" value="InterPro"/>
</dbReference>
<dbReference type="AlphaFoldDB" id="F5VSS4"/>
<keyword evidence="3" id="KW-0680">Restriction system</keyword>
<evidence type="ECO:0000256" key="1">
    <source>
        <dbReference type="ARBA" id="ARBA00022603"/>
    </source>
</evidence>
<dbReference type="Gene3D" id="3.40.50.150">
    <property type="entry name" value="Vaccinia Virus protein VP39"/>
    <property type="match status" value="1"/>
</dbReference>
<dbReference type="SUPFAM" id="SSF53335">
    <property type="entry name" value="S-adenosyl-L-methionine-dependent methyltransferases"/>
    <property type="match status" value="1"/>
</dbReference>
<dbReference type="InterPro" id="IPR002941">
    <property type="entry name" value="DNA_methylase_N4/N6"/>
</dbReference>
<dbReference type="PATRIC" id="fig|1005704.3.peg.291"/>
<reference evidence="6 7" key="1">
    <citation type="submission" date="2011-04" db="EMBL/GenBank/DDBJ databases">
        <authorList>
            <person name="Durkin A.S."/>
            <person name="Radune D."/>
            <person name="Hostetler J."/>
            <person name="Torralba M."/>
            <person name="Gillis M."/>
            <person name="Methe B."/>
            <person name="Sutton G."/>
            <person name="Nelson K.E."/>
        </authorList>
    </citation>
    <scope>NUCLEOTIDE SEQUENCE [LARGE SCALE GENOMIC DNA]</scope>
    <source>
        <strain evidence="6 7">SK255</strain>
    </source>
</reference>
<dbReference type="eggNOG" id="COG0863">
    <property type="taxonomic scope" value="Bacteria"/>
</dbReference>
<dbReference type="GO" id="GO:0032259">
    <property type="term" value="P:methylation"/>
    <property type="evidence" value="ECO:0007669"/>
    <property type="project" value="UniProtKB-KW"/>
</dbReference>
<evidence type="ECO:0000256" key="2">
    <source>
        <dbReference type="ARBA" id="ARBA00022679"/>
    </source>
</evidence>
<evidence type="ECO:0000256" key="4">
    <source>
        <dbReference type="RuleBase" id="RU362026"/>
    </source>
</evidence>
<dbReference type="Proteomes" id="UP000003695">
    <property type="component" value="Unassembled WGS sequence"/>
</dbReference>
<comment type="caution">
    <text evidence="6">The sequence shown here is derived from an EMBL/GenBank/DDBJ whole genome shotgun (WGS) entry which is preliminary data.</text>
</comment>
<evidence type="ECO:0000313" key="6">
    <source>
        <dbReference type="EMBL" id="EGL91476.1"/>
    </source>
</evidence>
<comment type="similarity">
    <text evidence="4">Belongs to the N(4)/N(6)-methyltransferase family.</text>
</comment>
<dbReference type="GO" id="GO:0003677">
    <property type="term" value="F:DNA binding"/>
    <property type="evidence" value="ECO:0007669"/>
    <property type="project" value="InterPro"/>
</dbReference>
<keyword evidence="2 6" id="KW-0808">Transferase</keyword>
<dbReference type="EMBL" id="AFNM01000013">
    <property type="protein sequence ID" value="EGL91476.1"/>
    <property type="molecule type" value="Genomic_DNA"/>
</dbReference>
<organism evidence="6 7">
    <name type="scientific">Streptococcus oralis SK255</name>
    <dbReference type="NCBI Taxonomy" id="1005704"/>
    <lineage>
        <taxon>Bacteria</taxon>
        <taxon>Bacillati</taxon>
        <taxon>Bacillota</taxon>
        <taxon>Bacilli</taxon>
        <taxon>Lactobacillales</taxon>
        <taxon>Streptococcaceae</taxon>
        <taxon>Streptococcus</taxon>
    </lineage>
</organism>
<evidence type="ECO:0000259" key="5">
    <source>
        <dbReference type="Pfam" id="PF01555"/>
    </source>
</evidence>
<gene>
    <name evidence="6" type="ORF">HMPREF9968_1588</name>
</gene>